<dbReference type="GO" id="GO:0005634">
    <property type="term" value="C:nucleus"/>
    <property type="evidence" value="ECO:0007669"/>
    <property type="project" value="UniProtKB-SubCell"/>
</dbReference>
<dbReference type="PANTHER" id="PTHR46481">
    <property type="entry name" value="ZINC FINGER BED DOMAIN-CONTAINING PROTEIN 4"/>
    <property type="match status" value="1"/>
</dbReference>
<accession>A0A7J9IRS3</accession>
<dbReference type="PANTHER" id="PTHR46481:SF10">
    <property type="entry name" value="ZINC FINGER BED DOMAIN-CONTAINING PROTEIN 39"/>
    <property type="match status" value="1"/>
</dbReference>
<sequence>MSNNSEQGHCSYLCTGSSSSMVVIEGNRIFNTPDTTHERQTPEEAECLDDIEELAIFKLADGIEKVQCNHCKIKLAKNQDGTTAQYKRHLDSCVKRQVSLKGQGNLFLPPQAPRSDSVSGIQTWKYDQAKIREVVSYMIMVHKLPFAFTEYELFTLLMKIASLHYVRISRATTKANSWTSYEVEKKRLNVLLEIVDRMCITTNM</sequence>
<evidence type="ECO:0000256" key="3">
    <source>
        <dbReference type="ARBA" id="ARBA00022771"/>
    </source>
</evidence>
<keyword evidence="5" id="KW-0539">Nucleus</keyword>
<protein>
    <recommendedName>
        <fullName evidence="8">BED-type domain-containing protein</fullName>
    </recommendedName>
</protein>
<evidence type="ECO:0000256" key="5">
    <source>
        <dbReference type="ARBA" id="ARBA00023242"/>
    </source>
</evidence>
<proteinExistence type="predicted"/>
<keyword evidence="3" id="KW-0863">Zinc-finger</keyword>
<dbReference type="InterPro" id="IPR052035">
    <property type="entry name" value="ZnF_BED_domain_contain"/>
</dbReference>
<evidence type="ECO:0000256" key="1">
    <source>
        <dbReference type="ARBA" id="ARBA00004123"/>
    </source>
</evidence>
<keyword evidence="2" id="KW-0479">Metal-binding</keyword>
<evidence type="ECO:0000256" key="4">
    <source>
        <dbReference type="ARBA" id="ARBA00022833"/>
    </source>
</evidence>
<dbReference type="GO" id="GO:0008270">
    <property type="term" value="F:zinc ion binding"/>
    <property type="evidence" value="ECO:0007669"/>
    <property type="project" value="UniProtKB-KW"/>
</dbReference>
<comment type="subcellular location">
    <subcellularLocation>
        <location evidence="1">Nucleus</location>
    </subcellularLocation>
</comment>
<evidence type="ECO:0000313" key="7">
    <source>
        <dbReference type="Proteomes" id="UP000593575"/>
    </source>
</evidence>
<comment type="caution">
    <text evidence="6">The sequence shown here is derived from an EMBL/GenBank/DDBJ whole genome shotgun (WGS) entry which is preliminary data.</text>
</comment>
<evidence type="ECO:0000256" key="2">
    <source>
        <dbReference type="ARBA" id="ARBA00022723"/>
    </source>
</evidence>
<keyword evidence="4" id="KW-0862">Zinc</keyword>
<keyword evidence="7" id="KW-1185">Reference proteome</keyword>
<dbReference type="AlphaFoldDB" id="A0A7J9IRS3"/>
<reference evidence="6 7" key="1">
    <citation type="journal article" date="2019" name="Genome Biol. Evol.">
        <title>Insights into the evolution of the New World diploid cottons (Gossypium, subgenus Houzingenia) based on genome sequencing.</title>
        <authorList>
            <person name="Grover C.E."/>
            <person name="Arick M.A. 2nd"/>
            <person name="Thrash A."/>
            <person name="Conover J.L."/>
            <person name="Sanders W.S."/>
            <person name="Peterson D.G."/>
            <person name="Frelichowski J.E."/>
            <person name="Scheffler J.A."/>
            <person name="Scheffler B.E."/>
            <person name="Wendel J.F."/>
        </authorList>
    </citation>
    <scope>NUCLEOTIDE SEQUENCE [LARGE SCALE GENOMIC DNA]</scope>
    <source>
        <strain evidence="6">6</strain>
        <tissue evidence="6">Leaf</tissue>
    </source>
</reference>
<gene>
    <name evidence="6" type="ORF">Goarm_021478</name>
</gene>
<dbReference type="Proteomes" id="UP000593575">
    <property type="component" value="Unassembled WGS sequence"/>
</dbReference>
<organism evidence="6 7">
    <name type="scientific">Gossypium armourianum</name>
    <dbReference type="NCBI Taxonomy" id="34283"/>
    <lineage>
        <taxon>Eukaryota</taxon>
        <taxon>Viridiplantae</taxon>
        <taxon>Streptophyta</taxon>
        <taxon>Embryophyta</taxon>
        <taxon>Tracheophyta</taxon>
        <taxon>Spermatophyta</taxon>
        <taxon>Magnoliopsida</taxon>
        <taxon>eudicotyledons</taxon>
        <taxon>Gunneridae</taxon>
        <taxon>Pentapetalae</taxon>
        <taxon>rosids</taxon>
        <taxon>malvids</taxon>
        <taxon>Malvales</taxon>
        <taxon>Malvaceae</taxon>
        <taxon>Malvoideae</taxon>
        <taxon>Gossypium</taxon>
    </lineage>
</organism>
<dbReference type="EMBL" id="JABFAE010000003">
    <property type="protein sequence ID" value="MBA0824836.1"/>
    <property type="molecule type" value="Genomic_DNA"/>
</dbReference>
<evidence type="ECO:0000313" key="6">
    <source>
        <dbReference type="EMBL" id="MBA0824836.1"/>
    </source>
</evidence>
<name>A0A7J9IRS3_9ROSI</name>
<evidence type="ECO:0008006" key="8">
    <source>
        <dbReference type="Google" id="ProtNLM"/>
    </source>
</evidence>